<name>V8CBF1_9HELI</name>
<dbReference type="Pfam" id="PF22673">
    <property type="entry name" value="MCP-like_PDC_1"/>
    <property type="match status" value="1"/>
</dbReference>
<sequence>MLQNMKLGTKVVLFINGIVMVCLAIMAIVIYMRSASIQTEESNALIADISEKYSLYMKGSMGDIVSSLKATEVVLESLIQRGGGSQYSQEMMQNVVLGALNSNAVASWTYLYIKDPAYRGENIANSKHKLSNGEFLILTEDVSLTQKGTVVSADDVILSFKGVRKAFDSKKISISPPAFKTVNGKQMYGISVNVPVFDSSKNVIGVIGTLVETNHFREHIINELKVGHIKGAFPFVILDDGTILVHNDLNLQGDSLANVNKDATVGKMLSVAKNHQDSVQIYKTTAGLSGYASITSFEVAAGSGTYWSMVVAAPEDSVMKPVRDLRNVIVLGCIIALIAIALLVSWYIKSRVVMRIGKVSSKLLEFFKYLNHETTTPPAPLKIIVAGDEIGAMGIALNENTKRTQETLEQDASVIREVVSMVEEAKAGRFGSKITQHTGNPQVNTLKDRINEMSQALFNLVGGNLENPARVFASYQKNDFTPRIDNPQGLEVSVNQLGDSIVDMLKVSANFAKELKIQAEELSKSMQILTEGSQTQASSVEQTAAAVEQINSSMQNVASKTGEATQQAEDIKNIVSVIKDIAEQTNLLALNAAIEAARAGEHGRGFAVVADEVRKLAERTTRSLSEIEANVNILVQSVNEMSESINEQTEGLGQINEAIEQFESVTQQNLQVANSTNEVTKRVNGIAIEIANDTDKKKF</sequence>
<dbReference type="Gene3D" id="6.10.340.10">
    <property type="match status" value="1"/>
</dbReference>
<keyword evidence="1 2" id="KW-0807">Transducer</keyword>
<proteinExistence type="predicted"/>
<dbReference type="HOGENOM" id="CLU_000445_107_30_7"/>
<dbReference type="InterPro" id="IPR004089">
    <property type="entry name" value="MCPsignal_dom"/>
</dbReference>
<evidence type="ECO:0000256" key="1">
    <source>
        <dbReference type="ARBA" id="ARBA00023224"/>
    </source>
</evidence>
<dbReference type="eggNOG" id="COG0840">
    <property type="taxonomic scope" value="Bacteria"/>
</dbReference>
<protein>
    <recommendedName>
        <fullName evidence="4">Methyl-accepting transducer domain-containing protein</fullName>
    </recommendedName>
</protein>
<evidence type="ECO:0000256" key="3">
    <source>
        <dbReference type="SAM" id="Phobius"/>
    </source>
</evidence>
<dbReference type="Gene3D" id="1.10.287.950">
    <property type="entry name" value="Methyl-accepting chemotaxis protein"/>
    <property type="match status" value="1"/>
</dbReference>
<dbReference type="Pfam" id="PF00015">
    <property type="entry name" value="MCPsignal"/>
    <property type="match status" value="1"/>
</dbReference>
<dbReference type="SUPFAM" id="SSF58104">
    <property type="entry name" value="Methyl-accepting chemotaxis protein (MCP) signaling domain"/>
    <property type="match status" value="1"/>
</dbReference>
<evidence type="ECO:0000313" key="5">
    <source>
        <dbReference type="EMBL" id="ETD24041.1"/>
    </source>
</evidence>
<dbReference type="SMART" id="SM00283">
    <property type="entry name" value="MA"/>
    <property type="match status" value="1"/>
</dbReference>
<evidence type="ECO:0000256" key="2">
    <source>
        <dbReference type="PROSITE-ProRule" id="PRU00284"/>
    </source>
</evidence>
<dbReference type="PROSITE" id="PS50111">
    <property type="entry name" value="CHEMOTAXIS_TRANSDUC_2"/>
    <property type="match status" value="1"/>
</dbReference>
<dbReference type="GO" id="GO:0016020">
    <property type="term" value="C:membrane"/>
    <property type="evidence" value="ECO:0007669"/>
    <property type="project" value="InterPro"/>
</dbReference>
<reference evidence="5 6" key="1">
    <citation type="journal article" date="2014" name="Genome Announc.">
        <title>Draft genome sequences of six enterohepatic helicobacter species isolated from humans and one from rhesus macaques.</title>
        <authorList>
            <person name="Shen Z."/>
            <person name="Sheh A."/>
            <person name="Young S.K."/>
            <person name="Abouelliel A."/>
            <person name="Ward D.V."/>
            <person name="Earl A.M."/>
            <person name="Fox J.G."/>
        </authorList>
    </citation>
    <scope>NUCLEOTIDE SEQUENCE [LARGE SCALE GENOMIC DNA]</scope>
    <source>
        <strain evidence="5 6">MIT 99-5501</strain>
    </source>
</reference>
<keyword evidence="3" id="KW-0812">Transmembrane</keyword>
<dbReference type="PATRIC" id="fig|1357400.3.peg.1084"/>
<feature type="transmembrane region" description="Helical" evidence="3">
    <location>
        <begin position="328"/>
        <end position="348"/>
    </location>
</feature>
<evidence type="ECO:0000313" key="6">
    <source>
        <dbReference type="Proteomes" id="UP000018731"/>
    </source>
</evidence>
<gene>
    <name evidence="5" type="ORF">HMPREF2086_00788</name>
</gene>
<dbReference type="AlphaFoldDB" id="V8CBF1"/>
<dbReference type="Proteomes" id="UP000018731">
    <property type="component" value="Unassembled WGS sequence"/>
</dbReference>
<keyword evidence="3" id="KW-1133">Transmembrane helix</keyword>
<dbReference type="GO" id="GO:0007165">
    <property type="term" value="P:signal transduction"/>
    <property type="evidence" value="ECO:0007669"/>
    <property type="project" value="UniProtKB-KW"/>
</dbReference>
<comment type="caution">
    <text evidence="5">The sequence shown here is derived from an EMBL/GenBank/DDBJ whole genome shotgun (WGS) entry which is preliminary data.</text>
</comment>
<organism evidence="5 6">
    <name type="scientific">Helicobacter macacae MIT 99-5501</name>
    <dbReference type="NCBI Taxonomy" id="1357400"/>
    <lineage>
        <taxon>Bacteria</taxon>
        <taxon>Pseudomonadati</taxon>
        <taxon>Campylobacterota</taxon>
        <taxon>Epsilonproteobacteria</taxon>
        <taxon>Campylobacterales</taxon>
        <taxon>Helicobacteraceae</taxon>
        <taxon>Helicobacter</taxon>
    </lineage>
</organism>
<feature type="transmembrane region" description="Helical" evidence="3">
    <location>
        <begin position="12"/>
        <end position="32"/>
    </location>
</feature>
<accession>V8CBF1</accession>
<dbReference type="STRING" id="1357400.HMPREF2086_00788"/>
<evidence type="ECO:0000259" key="4">
    <source>
        <dbReference type="PROSITE" id="PS50111"/>
    </source>
</evidence>
<keyword evidence="3" id="KW-0472">Membrane</keyword>
<dbReference type="PANTHER" id="PTHR32089">
    <property type="entry name" value="METHYL-ACCEPTING CHEMOTAXIS PROTEIN MCPB"/>
    <property type="match status" value="1"/>
</dbReference>
<dbReference type="EMBL" id="AZJI01000004">
    <property type="protein sequence ID" value="ETD24041.1"/>
    <property type="molecule type" value="Genomic_DNA"/>
</dbReference>
<feature type="domain" description="Methyl-accepting transducer" evidence="4">
    <location>
        <begin position="520"/>
        <end position="699"/>
    </location>
</feature>
<dbReference type="Gene3D" id="3.30.450.20">
    <property type="entry name" value="PAS domain"/>
    <property type="match status" value="1"/>
</dbReference>
<keyword evidence="6" id="KW-1185">Reference proteome</keyword>
<dbReference type="PANTHER" id="PTHR32089:SF112">
    <property type="entry name" value="LYSOZYME-LIKE PROTEIN-RELATED"/>
    <property type="match status" value="1"/>
</dbReference>